<dbReference type="EMBL" id="VSRR010029127">
    <property type="protein sequence ID" value="MPC69268.1"/>
    <property type="molecule type" value="Genomic_DNA"/>
</dbReference>
<accession>A0A5B7HKL3</accession>
<protein>
    <submittedName>
        <fullName evidence="2">Uncharacterized protein</fullName>
    </submittedName>
</protein>
<keyword evidence="3" id="KW-1185">Reference proteome</keyword>
<organism evidence="2 3">
    <name type="scientific">Portunus trituberculatus</name>
    <name type="common">Swimming crab</name>
    <name type="synonym">Neptunus trituberculatus</name>
    <dbReference type="NCBI Taxonomy" id="210409"/>
    <lineage>
        <taxon>Eukaryota</taxon>
        <taxon>Metazoa</taxon>
        <taxon>Ecdysozoa</taxon>
        <taxon>Arthropoda</taxon>
        <taxon>Crustacea</taxon>
        <taxon>Multicrustacea</taxon>
        <taxon>Malacostraca</taxon>
        <taxon>Eumalacostraca</taxon>
        <taxon>Eucarida</taxon>
        <taxon>Decapoda</taxon>
        <taxon>Pleocyemata</taxon>
        <taxon>Brachyura</taxon>
        <taxon>Eubrachyura</taxon>
        <taxon>Portunoidea</taxon>
        <taxon>Portunidae</taxon>
        <taxon>Portuninae</taxon>
        <taxon>Portunus</taxon>
    </lineage>
</organism>
<name>A0A5B7HKL3_PORTR</name>
<comment type="caution">
    <text evidence="2">The sequence shown here is derived from an EMBL/GenBank/DDBJ whole genome shotgun (WGS) entry which is preliminary data.</text>
</comment>
<evidence type="ECO:0000313" key="3">
    <source>
        <dbReference type="Proteomes" id="UP000324222"/>
    </source>
</evidence>
<dbReference type="Proteomes" id="UP000324222">
    <property type="component" value="Unassembled WGS sequence"/>
</dbReference>
<evidence type="ECO:0000313" key="2">
    <source>
        <dbReference type="EMBL" id="MPC69268.1"/>
    </source>
</evidence>
<evidence type="ECO:0000256" key="1">
    <source>
        <dbReference type="SAM" id="MobiDB-lite"/>
    </source>
</evidence>
<feature type="region of interest" description="Disordered" evidence="1">
    <location>
        <begin position="1"/>
        <end position="26"/>
    </location>
</feature>
<proteinExistence type="predicted"/>
<feature type="region of interest" description="Disordered" evidence="1">
    <location>
        <begin position="54"/>
        <end position="80"/>
    </location>
</feature>
<dbReference type="AlphaFoldDB" id="A0A5B7HKL3"/>
<reference evidence="2 3" key="1">
    <citation type="submission" date="2019-05" db="EMBL/GenBank/DDBJ databases">
        <title>Another draft genome of Portunus trituberculatus and its Hox gene families provides insights of decapod evolution.</title>
        <authorList>
            <person name="Jeong J.-H."/>
            <person name="Song I."/>
            <person name="Kim S."/>
            <person name="Choi T."/>
            <person name="Kim D."/>
            <person name="Ryu S."/>
            <person name="Kim W."/>
        </authorList>
    </citation>
    <scope>NUCLEOTIDE SEQUENCE [LARGE SCALE GENOMIC DNA]</scope>
    <source>
        <tissue evidence="2">Muscle</tissue>
    </source>
</reference>
<gene>
    <name evidence="2" type="ORF">E2C01_063484</name>
</gene>
<sequence length="80" mass="8248">MAVQYLGVVARRGRGRTPTPQPDAGGQPAIIAAGVWGVSAAAGLLLEALRQAPHVARQQNAPRRPASGERRGTAPQVSAM</sequence>